<dbReference type="GO" id="GO:0031177">
    <property type="term" value="F:phosphopantetheine binding"/>
    <property type="evidence" value="ECO:0007669"/>
    <property type="project" value="InterPro"/>
</dbReference>
<dbReference type="PROSITE" id="PS50075">
    <property type="entry name" value="CARRIER"/>
    <property type="match status" value="1"/>
</dbReference>
<dbReference type="InterPro" id="IPR020845">
    <property type="entry name" value="AMP-binding_CS"/>
</dbReference>
<keyword evidence="5" id="KW-1185">Reference proteome</keyword>
<dbReference type="InterPro" id="IPR036291">
    <property type="entry name" value="NAD(P)-bd_dom_sf"/>
</dbReference>
<evidence type="ECO:0000313" key="5">
    <source>
        <dbReference type="Proteomes" id="UP000256328"/>
    </source>
</evidence>
<comment type="caution">
    <text evidence="4">The sequence shown here is derived from an EMBL/GenBank/DDBJ whole genome shotgun (WGS) entry which is preliminary data.</text>
</comment>
<dbReference type="SUPFAM" id="SSF51735">
    <property type="entry name" value="NAD(P)-binding Rossmann-fold domains"/>
    <property type="match status" value="1"/>
</dbReference>
<dbReference type="Gene3D" id="1.10.1200.10">
    <property type="entry name" value="ACP-like"/>
    <property type="match status" value="1"/>
</dbReference>
<dbReference type="InterPro" id="IPR036736">
    <property type="entry name" value="ACP-like_sf"/>
</dbReference>
<dbReference type="Pfam" id="PF07993">
    <property type="entry name" value="NAD_binding_4"/>
    <property type="match status" value="1"/>
</dbReference>
<dbReference type="AlphaFoldDB" id="A0A3D8SAF9"/>
<dbReference type="SUPFAM" id="SSF56801">
    <property type="entry name" value="Acetyl-CoA synthetase-like"/>
    <property type="match status" value="1"/>
</dbReference>
<evidence type="ECO:0000256" key="2">
    <source>
        <dbReference type="ARBA" id="ARBA00022553"/>
    </source>
</evidence>
<accession>A0A3D8SAF9</accession>
<keyword evidence="2" id="KW-0597">Phosphoprotein</keyword>
<dbReference type="InterPro" id="IPR020806">
    <property type="entry name" value="PKS_PP-bd"/>
</dbReference>
<dbReference type="PANTHER" id="PTHR43439">
    <property type="entry name" value="PHENYLACETATE-COENZYME A LIGASE"/>
    <property type="match status" value="1"/>
</dbReference>
<dbReference type="InterPro" id="IPR042099">
    <property type="entry name" value="ANL_N_sf"/>
</dbReference>
<dbReference type="PROSITE" id="PS00455">
    <property type="entry name" value="AMP_BINDING"/>
    <property type="match status" value="1"/>
</dbReference>
<feature type="domain" description="Carrier" evidence="3">
    <location>
        <begin position="612"/>
        <end position="686"/>
    </location>
</feature>
<dbReference type="InterPro" id="IPR051414">
    <property type="entry name" value="Adenylate-forming_Reductase"/>
</dbReference>
<evidence type="ECO:0000259" key="3">
    <source>
        <dbReference type="PROSITE" id="PS50075"/>
    </source>
</evidence>
<dbReference type="PANTHER" id="PTHR43439:SF2">
    <property type="entry name" value="ENZYME, PUTATIVE (JCVI)-RELATED"/>
    <property type="match status" value="1"/>
</dbReference>
<dbReference type="EMBL" id="PDLN01000006">
    <property type="protein sequence ID" value="RDW83121.1"/>
    <property type="molecule type" value="Genomic_DNA"/>
</dbReference>
<organism evidence="4 5">
    <name type="scientific">Coleophoma crateriformis</name>
    <dbReference type="NCBI Taxonomy" id="565419"/>
    <lineage>
        <taxon>Eukaryota</taxon>
        <taxon>Fungi</taxon>
        <taxon>Dikarya</taxon>
        <taxon>Ascomycota</taxon>
        <taxon>Pezizomycotina</taxon>
        <taxon>Leotiomycetes</taxon>
        <taxon>Helotiales</taxon>
        <taxon>Dermateaceae</taxon>
        <taxon>Coleophoma</taxon>
    </lineage>
</organism>
<sequence length="1106" mass="122751">MAPMMIESSTSSPDIEHVEEAFACSDPTIIPSAKAPQKVKDLWSLHGGPHSKRYSDPELVSLAALVRYDGRVYEGQKAFLYPLSADPNTAYASMTWDEFDRVTERIAAGYGQQLQSELERANANAKQPTIALIGRGTTLEYFCTQLALQKLGVRVLLLAESNALDALHHLLHICNACAVITDRRNVTASTKDLRKLEMVEVLPKDLSIEQSKKDLAEVERLRFQDLGDVWERHSFIIHSSGSTGMPKPIIHTNRSMMQIARMYRLYQEFSVENWFLLFPLYHIGGISIAFAGLPNGQILSFPPLAWPPSSSSIFTAWKTMAAMGHPVDIVHCPPTLIENMYDYIQDNGGDFSPLIDLTVLQPGGAKLADRLVEDLARRGVNVKTTYGSTEIGPPMRPIPHTRANPKCYSFRILYPDNPFLKLEEVGENLYECIVYKGYEFAAELWEGKPDDEPYRTNDLFYQDPPGSGFYVLQGRKDDILVHSNGENTSAGPLQIDIQTSSKVIKNVVAFGHSRPCVSLLVEVNEEYDPTSASTMESVWETVTQVNSKYPGHSQIMLSMIHILPKGNTLPVTPKGNVKRKEAERTYTTIVEKLYAEIENPMSSPAMSNSSQEPLPDFIRGLFASLANVPSNKVDDWTTLYDLGIDSRLALSLRTSLSARLGVPVSLSVIFENPSIASLVSYFEKKSLIKSPSKTDSSQVINRIISKLESELRSWPARSEKAYPKAERQTVVLTGASGSLGTALLQSLSASENVEKIYAMVRGPSSFEKLVTSFKARKMDTSILDGPTSKIEVLNSSMQDPLLGLDIETYHTLAITATIVIQNAWKMDFNQGVEYFEDDCIRNTMHLLRLCHAGRRKTIAFTSSISTCMGSGHTLPTVSESPIGSDPTVALSTGYAQSKYIMERLLQTSTRTLQIPTILLRVGQMCGSTVTGHWNTSEMWPIMFSTSAHPSISALPLLPNQSVDWIPVNIAAASITDLLSHYSQDITAEAAYHVHNITNPHSIPWTSLLTILASTLVPSKTLETVSMREWVNRLNLASSAAPEESKDIQGLRLLQFFENMVEDEEASKIFETTTTQQISKSLKSCGTFCEDWVKGNLEVWREMGFLA</sequence>
<dbReference type="InterPro" id="IPR009081">
    <property type="entry name" value="PP-bd_ACP"/>
</dbReference>
<evidence type="ECO:0000313" key="4">
    <source>
        <dbReference type="EMBL" id="RDW83121.1"/>
    </source>
</evidence>
<dbReference type="Pfam" id="PF00550">
    <property type="entry name" value="PP-binding"/>
    <property type="match status" value="1"/>
</dbReference>
<dbReference type="OrthoDB" id="429813at2759"/>
<dbReference type="SUPFAM" id="SSF47336">
    <property type="entry name" value="ACP-like"/>
    <property type="match status" value="1"/>
</dbReference>
<protein>
    <submittedName>
        <fullName evidence="4">Acetyl-CoA synthetase-like protein</fullName>
    </submittedName>
</protein>
<dbReference type="Proteomes" id="UP000256328">
    <property type="component" value="Unassembled WGS sequence"/>
</dbReference>
<dbReference type="Pfam" id="PF23562">
    <property type="entry name" value="AMP-binding_C_3"/>
    <property type="match status" value="1"/>
</dbReference>
<reference evidence="4 5" key="1">
    <citation type="journal article" date="2018" name="IMA Fungus">
        <title>IMA Genome-F 9: Draft genome sequence of Annulohypoxylon stygium, Aspergillus mulundensis, Berkeleyomyces basicola (syn. Thielaviopsis basicola), Ceratocystis smalleyi, two Cercospora beticola strains, Coleophoma cylindrospora, Fusarium fracticaudum, Phialophora cf. hyalina, and Morchella septimelata.</title>
        <authorList>
            <person name="Wingfield B.D."/>
            <person name="Bills G.F."/>
            <person name="Dong Y."/>
            <person name="Huang W."/>
            <person name="Nel W.J."/>
            <person name="Swalarsk-Parry B.S."/>
            <person name="Vaghefi N."/>
            <person name="Wilken P.M."/>
            <person name="An Z."/>
            <person name="de Beer Z.W."/>
            <person name="De Vos L."/>
            <person name="Chen L."/>
            <person name="Duong T.A."/>
            <person name="Gao Y."/>
            <person name="Hammerbacher A."/>
            <person name="Kikkert J.R."/>
            <person name="Li Y."/>
            <person name="Li H."/>
            <person name="Li K."/>
            <person name="Li Q."/>
            <person name="Liu X."/>
            <person name="Ma X."/>
            <person name="Naidoo K."/>
            <person name="Pethybridge S.J."/>
            <person name="Sun J."/>
            <person name="Steenkamp E.T."/>
            <person name="van der Nest M.A."/>
            <person name="van Wyk S."/>
            <person name="Wingfield M.J."/>
            <person name="Xiong C."/>
            <person name="Yue Q."/>
            <person name="Zhang X."/>
        </authorList>
    </citation>
    <scope>NUCLEOTIDE SEQUENCE [LARGE SCALE GENOMIC DNA]</scope>
    <source>
        <strain evidence="4 5">BP5796</strain>
    </source>
</reference>
<dbReference type="Gene3D" id="3.40.50.720">
    <property type="entry name" value="NAD(P)-binding Rossmann-like Domain"/>
    <property type="match status" value="1"/>
</dbReference>
<keyword evidence="1" id="KW-0596">Phosphopantetheine</keyword>
<name>A0A3D8SAF9_9HELO</name>
<dbReference type="InterPro" id="IPR000873">
    <property type="entry name" value="AMP-dep_synth/lig_dom"/>
</dbReference>
<dbReference type="InterPro" id="IPR013120">
    <property type="entry name" value="FAR_NAD-bd"/>
</dbReference>
<dbReference type="Gene3D" id="3.40.50.12780">
    <property type="entry name" value="N-terminal domain of ligase-like"/>
    <property type="match status" value="1"/>
</dbReference>
<proteinExistence type="predicted"/>
<gene>
    <name evidence="4" type="ORF">BP5796_04612</name>
</gene>
<evidence type="ECO:0000256" key="1">
    <source>
        <dbReference type="ARBA" id="ARBA00022450"/>
    </source>
</evidence>
<dbReference type="Pfam" id="PF00501">
    <property type="entry name" value="AMP-binding"/>
    <property type="match status" value="1"/>
</dbReference>
<dbReference type="SMART" id="SM00823">
    <property type="entry name" value="PKS_PP"/>
    <property type="match status" value="1"/>
</dbReference>